<dbReference type="InterPro" id="IPR043504">
    <property type="entry name" value="Peptidase_S1_PA_chymotrypsin"/>
</dbReference>
<dbReference type="InterPro" id="IPR009003">
    <property type="entry name" value="Peptidase_S1_PA"/>
</dbReference>
<feature type="domain" description="Secretion system C-terminal sorting" evidence="3">
    <location>
        <begin position="687"/>
        <end position="748"/>
    </location>
</feature>
<reference evidence="4 5" key="1">
    <citation type="submission" date="2019-07" db="EMBL/GenBank/DDBJ databases">
        <title>Flavobacterium sp. nov., isolated from glacier ice.</title>
        <authorList>
            <person name="Liu Q."/>
            <person name="Xin Y.-H."/>
        </authorList>
    </citation>
    <scope>NUCLEOTIDE SEQUENCE [LARGE SCALE GENOMIC DNA]</scope>
    <source>
        <strain evidence="4 5">ZT4R6</strain>
    </source>
</reference>
<dbReference type="OrthoDB" id="9342482at2"/>
<dbReference type="Pfam" id="PF18962">
    <property type="entry name" value="Por_Secre_tail"/>
    <property type="match status" value="1"/>
</dbReference>
<dbReference type="Gene3D" id="2.60.40.10">
    <property type="entry name" value="Immunoglobulins"/>
    <property type="match status" value="1"/>
</dbReference>
<dbReference type="Proteomes" id="UP000320643">
    <property type="component" value="Unassembled WGS sequence"/>
</dbReference>
<protein>
    <submittedName>
        <fullName evidence="4">T9SS type A sorting domain-containing protein</fullName>
    </submittedName>
</protein>
<dbReference type="NCBIfam" id="TIGR04183">
    <property type="entry name" value="Por_Secre_tail"/>
    <property type="match status" value="1"/>
</dbReference>
<accession>A0A552V7U8</accession>
<dbReference type="RefSeq" id="WP_143372040.1">
    <property type="nucleotide sequence ID" value="NZ_VJVZ01000002.1"/>
</dbReference>
<keyword evidence="1 2" id="KW-0732">Signal</keyword>
<evidence type="ECO:0000313" key="4">
    <source>
        <dbReference type="EMBL" id="TRW26539.1"/>
    </source>
</evidence>
<feature type="signal peptide" evidence="2">
    <location>
        <begin position="1"/>
        <end position="18"/>
    </location>
</feature>
<keyword evidence="5" id="KW-1185">Reference proteome</keyword>
<gene>
    <name evidence="4" type="ORF">FMM05_03950</name>
</gene>
<evidence type="ECO:0000256" key="1">
    <source>
        <dbReference type="ARBA" id="ARBA00022729"/>
    </source>
</evidence>
<comment type="caution">
    <text evidence="4">The sequence shown here is derived from an EMBL/GenBank/DDBJ whole genome shotgun (WGS) entry which is preliminary data.</text>
</comment>
<dbReference type="InterPro" id="IPR026444">
    <property type="entry name" value="Secre_tail"/>
</dbReference>
<evidence type="ECO:0000256" key="2">
    <source>
        <dbReference type="SAM" id="SignalP"/>
    </source>
</evidence>
<dbReference type="EMBL" id="VJVZ01000002">
    <property type="protein sequence ID" value="TRW26539.1"/>
    <property type="molecule type" value="Genomic_DNA"/>
</dbReference>
<proteinExistence type="predicted"/>
<dbReference type="InterPro" id="IPR013783">
    <property type="entry name" value="Ig-like_fold"/>
</dbReference>
<name>A0A552V7U8_9FLAO</name>
<organism evidence="4 5">
    <name type="scientific">Flavobacterium zepuense</name>
    <dbReference type="NCBI Taxonomy" id="2593302"/>
    <lineage>
        <taxon>Bacteria</taxon>
        <taxon>Pseudomonadati</taxon>
        <taxon>Bacteroidota</taxon>
        <taxon>Flavobacteriia</taxon>
        <taxon>Flavobacteriales</taxon>
        <taxon>Flavobacteriaceae</taxon>
        <taxon>Flavobacterium</taxon>
    </lineage>
</organism>
<dbReference type="AlphaFoldDB" id="A0A552V7U8"/>
<sequence length="760" mass="82641">MKIKITLLVLFFATISQAQVSNQGQPQSWSLNNIENPEAVVMPQFDLKALRAEDKINDAKQDKPYRYGHEFLVDHTLQNSGKWTTLPNGDRIWRMRYLSKGAQTLNFLFTDFYMPKGATLYLYNANHTDLLGAYDDKQNNAQRVLGTWLVAGEDITIEYFEPAEQAGQGKLEIFKVVHGYRSLSATEIDPDSGLNASGSCMYDVECYIEGINSLKEISKKSVALIIVGNSNWCTGSLINNTSNDGTPYFLTADHCYSDPSQWAFMFNWINPNPSCATGIPSTNNAPNYHLTVSGAELKARREESDFTLVEITTGLPDDWGLVWSGWDRSTTIPQFSYGIHHPAGDIMKVSLDYDSPTMVNDNGDFGIVWDIANWEIGGLQPGSSGSPMFDNNGRIRGQAWYIYGASVCNGLNAGGQSSGYGRFNVSWDAGSTPSARLKEWLDPQNTGALTTDTYPLQPVYTVDAKTIFTELGNNCNSIVAPAIRIINNGTQNLTSAQINYTLNGVTEVLSWMGNLATNESDVVELPQSAGAAGENTIAVTITSPNGTSDQNESDNVISAIVTVVEGYPAQQITLTLLTDNYGEEVSWELTNENGEVLYSVEEGAYANATTYTEVFDIVDGGCYNFSIYDSFGDGICCAEGNGGYVLSTADNQAIQLGGNYGTGEQTSLRIESVLSIGQAALNGEAKVYPNPSNGLFTVKVPSGYSPNYTVYNLLGQEVTKGLLTNNLDTVNLSNAAAGVYLLKVIDAATGSETSFKLIKQ</sequence>
<dbReference type="SUPFAM" id="SSF50494">
    <property type="entry name" value="Trypsin-like serine proteases"/>
    <property type="match status" value="1"/>
</dbReference>
<evidence type="ECO:0000313" key="5">
    <source>
        <dbReference type="Proteomes" id="UP000320643"/>
    </source>
</evidence>
<dbReference type="PANTHER" id="PTHR36234">
    <property type="entry name" value="LYSYL ENDOPEPTIDASE"/>
    <property type="match status" value="1"/>
</dbReference>
<feature type="chain" id="PRO_5022149511" evidence="2">
    <location>
        <begin position="19"/>
        <end position="760"/>
    </location>
</feature>
<dbReference type="Gene3D" id="2.40.10.10">
    <property type="entry name" value="Trypsin-like serine proteases"/>
    <property type="match status" value="2"/>
</dbReference>
<evidence type="ECO:0000259" key="3">
    <source>
        <dbReference type="Pfam" id="PF18962"/>
    </source>
</evidence>
<dbReference type="PANTHER" id="PTHR36234:SF5">
    <property type="entry name" value="LYSYL ENDOPEPTIDASE"/>
    <property type="match status" value="1"/>
</dbReference>